<dbReference type="EMBL" id="NBAG03000218">
    <property type="protein sequence ID" value="PNI80805.1"/>
    <property type="molecule type" value="Genomic_DNA"/>
</dbReference>
<dbReference type="GO" id="GO:0008271">
    <property type="term" value="F:secondary active sulfate transmembrane transporter activity"/>
    <property type="evidence" value="ECO:0007669"/>
    <property type="project" value="InterPro"/>
</dbReference>
<evidence type="ECO:0000259" key="6">
    <source>
        <dbReference type="Pfam" id="PF00916"/>
    </source>
</evidence>
<dbReference type="PANTHER" id="PTHR11814">
    <property type="entry name" value="SULFATE TRANSPORTER"/>
    <property type="match status" value="1"/>
</dbReference>
<dbReference type="AlphaFoldDB" id="A0A2J8P9V3"/>
<feature type="non-terminal residue" evidence="7">
    <location>
        <position position="180"/>
    </location>
</feature>
<evidence type="ECO:0000256" key="3">
    <source>
        <dbReference type="ARBA" id="ARBA00022989"/>
    </source>
</evidence>
<proteinExistence type="predicted"/>
<organism evidence="7 8">
    <name type="scientific">Pan troglodytes</name>
    <name type="common">Chimpanzee</name>
    <dbReference type="NCBI Taxonomy" id="9598"/>
    <lineage>
        <taxon>Eukaryota</taxon>
        <taxon>Metazoa</taxon>
        <taxon>Chordata</taxon>
        <taxon>Craniata</taxon>
        <taxon>Vertebrata</taxon>
        <taxon>Euteleostomi</taxon>
        <taxon>Mammalia</taxon>
        <taxon>Eutheria</taxon>
        <taxon>Euarchontoglires</taxon>
        <taxon>Primates</taxon>
        <taxon>Haplorrhini</taxon>
        <taxon>Catarrhini</taxon>
        <taxon>Hominidae</taxon>
        <taxon>Pan</taxon>
    </lineage>
</organism>
<dbReference type="Pfam" id="PF00916">
    <property type="entry name" value="Sulfate_transp"/>
    <property type="match status" value="1"/>
</dbReference>
<keyword evidence="2 5" id="KW-0812">Transmembrane</keyword>
<dbReference type="InterPro" id="IPR011547">
    <property type="entry name" value="SLC26A/SulP_dom"/>
</dbReference>
<dbReference type="GO" id="GO:0016020">
    <property type="term" value="C:membrane"/>
    <property type="evidence" value="ECO:0007669"/>
    <property type="project" value="UniProtKB-SubCell"/>
</dbReference>
<evidence type="ECO:0000256" key="1">
    <source>
        <dbReference type="ARBA" id="ARBA00004141"/>
    </source>
</evidence>
<evidence type="ECO:0000256" key="2">
    <source>
        <dbReference type="ARBA" id="ARBA00022692"/>
    </source>
</evidence>
<keyword evidence="4 5" id="KW-0472">Membrane</keyword>
<feature type="domain" description="SLC26A/SulP transporter" evidence="6">
    <location>
        <begin position="90"/>
        <end position="148"/>
    </location>
</feature>
<evidence type="ECO:0000256" key="4">
    <source>
        <dbReference type="ARBA" id="ARBA00023136"/>
    </source>
</evidence>
<evidence type="ECO:0000313" key="7">
    <source>
        <dbReference type="EMBL" id="PNI80805.1"/>
    </source>
</evidence>
<comment type="subcellular location">
    <subcellularLocation>
        <location evidence="1">Membrane</location>
        <topology evidence="1">Multi-pass membrane protein</topology>
    </subcellularLocation>
</comment>
<accession>A0A2J8P9V3</accession>
<dbReference type="InterPro" id="IPR018045">
    <property type="entry name" value="S04_transporter_CS"/>
</dbReference>
<sequence>MGLADASGPRDTQALLSATQAMELRRRDYHMERPLLNQEHLEELGRWGSAPRTHQWRTWLQCSRAQAYALLLQHLPVLVWLPRYPVRDWLLGDLLSGLSVAIMQLPQGLAYALLAGLPPVFGLYSSFYPVFIYFLFGTSRHISVGGAGPDPLRLRGHLPVRTSCPRLYHSCSCAGLRLTA</sequence>
<evidence type="ECO:0000256" key="5">
    <source>
        <dbReference type="SAM" id="Phobius"/>
    </source>
</evidence>
<dbReference type="PROSITE" id="PS01130">
    <property type="entry name" value="SLC26A"/>
    <property type="match status" value="1"/>
</dbReference>
<feature type="transmembrane region" description="Helical" evidence="5">
    <location>
        <begin position="120"/>
        <end position="136"/>
    </location>
</feature>
<evidence type="ECO:0000313" key="8">
    <source>
        <dbReference type="Proteomes" id="UP000236370"/>
    </source>
</evidence>
<dbReference type="InterPro" id="IPR001902">
    <property type="entry name" value="SLC26A/SulP_fam"/>
</dbReference>
<protein>
    <submittedName>
        <fullName evidence="7">SLC26A6 isoform 9</fullName>
    </submittedName>
</protein>
<gene>
    <name evidence="7" type="ORF">CK820_G0005146</name>
</gene>
<name>A0A2J8P9V3_PANTR</name>
<dbReference type="Proteomes" id="UP000236370">
    <property type="component" value="Unassembled WGS sequence"/>
</dbReference>
<comment type="caution">
    <text evidence="7">The sequence shown here is derived from an EMBL/GenBank/DDBJ whole genome shotgun (WGS) entry which is preliminary data.</text>
</comment>
<reference evidence="7 8" key="1">
    <citation type="submission" date="2017-12" db="EMBL/GenBank/DDBJ databases">
        <title>High-resolution comparative analysis of great ape genomes.</title>
        <authorList>
            <person name="Pollen A."/>
            <person name="Hastie A."/>
            <person name="Hormozdiari F."/>
            <person name="Dougherty M."/>
            <person name="Liu R."/>
            <person name="Chaisson M."/>
            <person name="Hoppe E."/>
            <person name="Hill C."/>
            <person name="Pang A."/>
            <person name="Hillier L."/>
            <person name="Baker C."/>
            <person name="Armstrong J."/>
            <person name="Shendure J."/>
            <person name="Paten B."/>
            <person name="Wilson R."/>
            <person name="Chao H."/>
            <person name="Schneider V."/>
            <person name="Ventura M."/>
            <person name="Kronenberg Z."/>
            <person name="Murali S."/>
            <person name="Gordon D."/>
            <person name="Cantsilieris S."/>
            <person name="Munson K."/>
            <person name="Nelson B."/>
            <person name="Raja A."/>
            <person name="Underwood J."/>
            <person name="Diekhans M."/>
            <person name="Fiddes I."/>
            <person name="Haussler D."/>
            <person name="Eichler E."/>
        </authorList>
    </citation>
    <scope>NUCLEOTIDE SEQUENCE [LARGE SCALE GENOMIC DNA]</scope>
    <source>
        <strain evidence="7">Yerkes chimp pedigree #C0471</strain>
    </source>
</reference>
<keyword evidence="3 5" id="KW-1133">Transmembrane helix</keyword>